<feature type="non-terminal residue" evidence="2">
    <location>
        <position position="71"/>
    </location>
</feature>
<comment type="caution">
    <text evidence="2">The sequence shown here is derived from an EMBL/GenBank/DDBJ whole genome shotgun (WGS) entry which is preliminary data.</text>
</comment>
<accession>A0A2M8Q6U1</accession>
<sequence>MMTVTIDDAQVMAALEKLRARVQNTKPALTDIGEELVSRILEASSARRRRMARSGHRSSKRPSLAVRAGSG</sequence>
<dbReference type="EMBL" id="PGTN01001010">
    <property type="protein sequence ID" value="PJF45522.1"/>
    <property type="molecule type" value="Genomic_DNA"/>
</dbReference>
<evidence type="ECO:0000313" key="3">
    <source>
        <dbReference type="Proteomes" id="UP000230790"/>
    </source>
</evidence>
<organism evidence="2 3">
    <name type="scientific">Candidatus Thermofonsia Clade 3 bacterium</name>
    <dbReference type="NCBI Taxonomy" id="2364212"/>
    <lineage>
        <taxon>Bacteria</taxon>
        <taxon>Bacillati</taxon>
        <taxon>Chloroflexota</taxon>
        <taxon>Candidatus Thermofontia</taxon>
        <taxon>Candidatus Thermofonsia Clade 3</taxon>
    </lineage>
</organism>
<evidence type="ECO:0000313" key="2">
    <source>
        <dbReference type="EMBL" id="PJF45522.1"/>
    </source>
</evidence>
<feature type="compositionally biased region" description="Basic residues" evidence="1">
    <location>
        <begin position="46"/>
        <end position="60"/>
    </location>
</feature>
<dbReference type="AlphaFoldDB" id="A0A2M8Q6U1"/>
<gene>
    <name evidence="2" type="ORF">CUN48_18465</name>
</gene>
<evidence type="ECO:0000256" key="1">
    <source>
        <dbReference type="SAM" id="MobiDB-lite"/>
    </source>
</evidence>
<name>A0A2M8Q6U1_9CHLR</name>
<proteinExistence type="predicted"/>
<feature type="region of interest" description="Disordered" evidence="1">
    <location>
        <begin position="45"/>
        <end position="71"/>
    </location>
</feature>
<reference evidence="2 3" key="1">
    <citation type="submission" date="2017-11" db="EMBL/GenBank/DDBJ databases">
        <title>Evolution of Phototrophy in the Chloroflexi Phylum Driven by Horizontal Gene Transfer.</title>
        <authorList>
            <person name="Ward L.M."/>
            <person name="Hemp J."/>
            <person name="Shih P.M."/>
            <person name="Mcglynn S.E."/>
            <person name="Fischer W."/>
        </authorList>
    </citation>
    <scope>NUCLEOTIDE SEQUENCE [LARGE SCALE GENOMIC DNA]</scope>
    <source>
        <strain evidence="2">JP3_7</strain>
    </source>
</reference>
<dbReference type="Proteomes" id="UP000230790">
    <property type="component" value="Unassembled WGS sequence"/>
</dbReference>
<protein>
    <submittedName>
        <fullName evidence="2">Uncharacterized protein</fullName>
    </submittedName>
</protein>